<gene>
    <name evidence="1" type="ORF">BHF72_0624</name>
</gene>
<dbReference type="Proteomes" id="UP000095601">
    <property type="component" value="Unassembled WGS sequence"/>
</dbReference>
<protein>
    <submittedName>
        <fullName evidence="1">Lipocalin-like domain protein</fullName>
    </submittedName>
</protein>
<dbReference type="OrthoDB" id="955522at2"/>
<dbReference type="AlphaFoldDB" id="A0A1E5UBP1"/>
<comment type="caution">
    <text evidence="1">The sequence shown here is derived from an EMBL/GenBank/DDBJ whole genome shotgun (WGS) entry which is preliminary data.</text>
</comment>
<organism evidence="1 2">
    <name type="scientific">Cloacibacterium normanense</name>
    <dbReference type="NCBI Taxonomy" id="237258"/>
    <lineage>
        <taxon>Bacteria</taxon>
        <taxon>Pseudomonadati</taxon>
        <taxon>Bacteroidota</taxon>
        <taxon>Flavobacteriia</taxon>
        <taxon>Flavobacteriales</taxon>
        <taxon>Weeksellaceae</taxon>
    </lineage>
</organism>
<accession>A0A1E5UBP1</accession>
<evidence type="ECO:0000313" key="2">
    <source>
        <dbReference type="Proteomes" id="UP000095601"/>
    </source>
</evidence>
<reference evidence="1 2" key="1">
    <citation type="submission" date="2016-09" db="EMBL/GenBank/DDBJ databases">
        <authorList>
            <person name="Capua I."/>
            <person name="De Benedictis P."/>
            <person name="Joannis T."/>
            <person name="Lombin L.H."/>
            <person name="Cattoli G."/>
        </authorList>
    </citation>
    <scope>NUCLEOTIDE SEQUENCE [LARGE SCALE GENOMIC DNA]</scope>
    <source>
        <strain evidence="1 2">NRS-1</strain>
    </source>
</reference>
<keyword evidence="2" id="KW-1185">Reference proteome</keyword>
<sequence>MKLLKLILLVILFIGCRQDLDETNIIGTWKLSAQLMDPGDGSGKFLPVNSSRTVTFRNDGTYISNGSFCNMNIEANQNTDGNYIYSSTEKKLTPKCFTIGLLLPTVLSINIENGNLIISNYGCDEPCAQKFTKIKD</sequence>
<dbReference type="EMBL" id="MKGI01000078">
    <property type="protein sequence ID" value="OEL10260.1"/>
    <property type="molecule type" value="Genomic_DNA"/>
</dbReference>
<proteinExistence type="predicted"/>
<dbReference type="STRING" id="237258.SAMN04489756_10554"/>
<name>A0A1E5UBP1_9FLAO</name>
<dbReference type="RefSeq" id="WP_069800285.1">
    <property type="nucleotide sequence ID" value="NZ_CP034157.1"/>
</dbReference>
<dbReference type="PROSITE" id="PS51257">
    <property type="entry name" value="PROKAR_LIPOPROTEIN"/>
    <property type="match status" value="1"/>
</dbReference>
<evidence type="ECO:0000313" key="1">
    <source>
        <dbReference type="EMBL" id="OEL10260.1"/>
    </source>
</evidence>
<dbReference type="KEGG" id="cnr:EB819_10115"/>